<dbReference type="InterPro" id="IPR023058">
    <property type="entry name" value="PPIase_PpiC_CS"/>
</dbReference>
<protein>
    <recommendedName>
        <fullName evidence="9">Periplasmic chaperone PpiD</fullName>
    </recommendedName>
    <alternativeName>
        <fullName evidence="10">Periplasmic folding chaperone</fullName>
    </alternativeName>
</protein>
<organism evidence="14 15">
    <name type="scientific">Kistimonas scapharcae</name>
    <dbReference type="NCBI Taxonomy" id="1036133"/>
    <lineage>
        <taxon>Bacteria</taxon>
        <taxon>Pseudomonadati</taxon>
        <taxon>Pseudomonadota</taxon>
        <taxon>Gammaproteobacteria</taxon>
        <taxon>Oceanospirillales</taxon>
        <taxon>Endozoicomonadaceae</taxon>
        <taxon>Kistimonas</taxon>
    </lineage>
</organism>
<evidence type="ECO:0000256" key="11">
    <source>
        <dbReference type="PROSITE-ProRule" id="PRU00278"/>
    </source>
</evidence>
<keyword evidence="15" id="KW-1185">Reference proteome</keyword>
<keyword evidence="6 12" id="KW-0472">Membrane</keyword>
<keyword evidence="5 12" id="KW-1133">Transmembrane helix</keyword>
<keyword evidence="11" id="KW-0697">Rotamase</keyword>
<evidence type="ECO:0000256" key="3">
    <source>
        <dbReference type="ARBA" id="ARBA00022519"/>
    </source>
</evidence>
<dbReference type="PANTHER" id="PTHR47529">
    <property type="entry name" value="PEPTIDYL-PROLYL CIS-TRANS ISOMERASE D"/>
    <property type="match status" value="1"/>
</dbReference>
<dbReference type="InterPro" id="IPR000297">
    <property type="entry name" value="PPIase_PpiC"/>
</dbReference>
<dbReference type="Gene3D" id="3.10.50.40">
    <property type="match status" value="1"/>
</dbReference>
<comment type="similarity">
    <text evidence="8">Belongs to the PpiD chaperone family.</text>
</comment>
<evidence type="ECO:0000259" key="13">
    <source>
        <dbReference type="PROSITE" id="PS50198"/>
    </source>
</evidence>
<dbReference type="Pfam" id="PF13624">
    <property type="entry name" value="SurA_N_3"/>
    <property type="match status" value="1"/>
</dbReference>
<sequence>MLQNTRDKAQGWIAKAIIAFIAFTFAIFGLESLAPNPNNPEVAEVNGQEITQQQLMQAVDQQRRLLMQQLGGNFDPSMFNEQMLQQAALEGLIQKEVVRQYADRVGMSISVQSVDQLIRSTPEFQVDGQFDANRFQQLVRSLGMTPLQFRQYLREELLASHIRASIAGSEFATPYEVQMLTDIQQQTRDIAWLTLDLAAARDAVKVDEETIAYYYQEHQADYMTPEQVSLEYVVLDRAKLAEQVDVTEADIKARYESRVADLKEKADNAVTASMILLESSNARDEKATLALADELKQRMNKGEDFAKLAREYSEEPDSAAKGGDLGAVETGFLGAAFDEALAALDKGEVSQPVLTDFGVVLIKRTAGTDADIPALADMRNEIARELKESAVDPLFVEQSQKLADISFEAADLQQPAEELGLDVQTTDLFGRSGGEGIAENRAVIDAAFSDDVLNLQANSEPLDIGPGKVAVVRIKEHKQPEVKSLSGVRDAIVAQIQKEQADQQLNEKADAILAALNAGSAGDAVAKDYAVEWQVKETARRAEEDVPQQLLMDAFKLPHPQGDVPSYGKTTLPNGDVVVVAVSKVVQGSEAVESEQAQTIGNILSMRMGEALFGEYQQDLKNTADIKRFAQDSES</sequence>
<keyword evidence="2" id="KW-1003">Cell membrane</keyword>
<evidence type="ECO:0000256" key="2">
    <source>
        <dbReference type="ARBA" id="ARBA00022475"/>
    </source>
</evidence>
<feature type="domain" description="PpiC" evidence="13">
    <location>
        <begin position="267"/>
        <end position="366"/>
    </location>
</feature>
<evidence type="ECO:0000256" key="4">
    <source>
        <dbReference type="ARBA" id="ARBA00022692"/>
    </source>
</evidence>
<evidence type="ECO:0000256" key="5">
    <source>
        <dbReference type="ARBA" id="ARBA00022989"/>
    </source>
</evidence>
<evidence type="ECO:0000256" key="10">
    <source>
        <dbReference type="ARBA" id="ARBA00042775"/>
    </source>
</evidence>
<evidence type="ECO:0000313" key="15">
    <source>
        <dbReference type="Proteomes" id="UP001500604"/>
    </source>
</evidence>
<dbReference type="PROSITE" id="PS50198">
    <property type="entry name" value="PPIC_PPIASE_2"/>
    <property type="match status" value="1"/>
</dbReference>
<keyword evidence="4 12" id="KW-0812">Transmembrane</keyword>
<dbReference type="PANTHER" id="PTHR47529:SF1">
    <property type="entry name" value="PERIPLASMIC CHAPERONE PPID"/>
    <property type="match status" value="1"/>
</dbReference>
<dbReference type="RefSeq" id="WP_345194599.1">
    <property type="nucleotide sequence ID" value="NZ_BAABFL010000112.1"/>
</dbReference>
<dbReference type="SUPFAM" id="SSF54534">
    <property type="entry name" value="FKBP-like"/>
    <property type="match status" value="1"/>
</dbReference>
<proteinExistence type="inferred from homology"/>
<comment type="caution">
    <text evidence="14">The sequence shown here is derived from an EMBL/GenBank/DDBJ whole genome shotgun (WGS) entry which is preliminary data.</text>
</comment>
<dbReference type="Pfam" id="PF13616">
    <property type="entry name" value="Rotamase_3"/>
    <property type="match status" value="1"/>
</dbReference>
<accession>A0ABP8V1Z7</accession>
<dbReference type="SUPFAM" id="SSF109998">
    <property type="entry name" value="Triger factor/SurA peptide-binding domain-like"/>
    <property type="match status" value="1"/>
</dbReference>
<gene>
    <name evidence="14" type="ORF">GCM10023116_11460</name>
</gene>
<reference evidence="15" key="1">
    <citation type="journal article" date="2019" name="Int. J. Syst. Evol. Microbiol.">
        <title>The Global Catalogue of Microorganisms (GCM) 10K type strain sequencing project: providing services to taxonomists for standard genome sequencing and annotation.</title>
        <authorList>
            <consortium name="The Broad Institute Genomics Platform"/>
            <consortium name="The Broad Institute Genome Sequencing Center for Infectious Disease"/>
            <person name="Wu L."/>
            <person name="Ma J."/>
        </authorList>
    </citation>
    <scope>NUCLEOTIDE SEQUENCE [LARGE SCALE GENOMIC DNA]</scope>
    <source>
        <strain evidence="15">JCM 17805</strain>
    </source>
</reference>
<evidence type="ECO:0000256" key="12">
    <source>
        <dbReference type="SAM" id="Phobius"/>
    </source>
</evidence>
<name>A0ABP8V1Z7_9GAMM</name>
<dbReference type="InterPro" id="IPR027304">
    <property type="entry name" value="Trigger_fact/SurA_dom_sf"/>
</dbReference>
<comment type="subcellular location">
    <subcellularLocation>
        <location evidence="1">Cell inner membrane</location>
        <topology evidence="1">Single-pass type II membrane protein</topology>
        <orientation evidence="1">Periplasmic side</orientation>
    </subcellularLocation>
</comment>
<evidence type="ECO:0000256" key="9">
    <source>
        <dbReference type="ARBA" id="ARBA00040743"/>
    </source>
</evidence>
<keyword evidence="11" id="KW-0413">Isomerase</keyword>
<evidence type="ECO:0000256" key="1">
    <source>
        <dbReference type="ARBA" id="ARBA00004382"/>
    </source>
</evidence>
<dbReference type="InterPro" id="IPR052029">
    <property type="entry name" value="PpiD_chaperone"/>
</dbReference>
<dbReference type="Gene3D" id="1.10.4030.10">
    <property type="entry name" value="Porin chaperone SurA, peptide-binding domain"/>
    <property type="match status" value="1"/>
</dbReference>
<feature type="transmembrane region" description="Helical" evidence="12">
    <location>
        <begin position="12"/>
        <end position="30"/>
    </location>
</feature>
<keyword evidence="7" id="KW-0143">Chaperone</keyword>
<dbReference type="InterPro" id="IPR046357">
    <property type="entry name" value="PPIase_dom_sf"/>
</dbReference>
<evidence type="ECO:0000256" key="6">
    <source>
        <dbReference type="ARBA" id="ARBA00023136"/>
    </source>
</evidence>
<dbReference type="EMBL" id="BAABFL010000112">
    <property type="protein sequence ID" value="GAA4648872.1"/>
    <property type="molecule type" value="Genomic_DNA"/>
</dbReference>
<dbReference type="Proteomes" id="UP001500604">
    <property type="component" value="Unassembled WGS sequence"/>
</dbReference>
<dbReference type="PROSITE" id="PS01096">
    <property type="entry name" value="PPIC_PPIASE_1"/>
    <property type="match status" value="1"/>
</dbReference>
<keyword evidence="3" id="KW-0997">Cell inner membrane</keyword>
<evidence type="ECO:0000256" key="7">
    <source>
        <dbReference type="ARBA" id="ARBA00023186"/>
    </source>
</evidence>
<evidence type="ECO:0000256" key="8">
    <source>
        <dbReference type="ARBA" id="ARBA00038408"/>
    </source>
</evidence>
<evidence type="ECO:0000313" key="14">
    <source>
        <dbReference type="EMBL" id="GAA4648872.1"/>
    </source>
</evidence>